<keyword evidence="4" id="KW-1185">Reference proteome</keyword>
<proteinExistence type="predicted"/>
<reference evidence="3" key="1">
    <citation type="submission" date="2023-07" db="EMBL/GenBank/DDBJ databases">
        <title>A chromosome-level genome assembly of Lolium multiflorum.</title>
        <authorList>
            <person name="Chen Y."/>
            <person name="Copetti D."/>
            <person name="Kolliker R."/>
            <person name="Studer B."/>
        </authorList>
    </citation>
    <scope>NUCLEOTIDE SEQUENCE</scope>
    <source>
        <strain evidence="3">02402/16</strain>
        <tissue evidence="3">Leaf</tissue>
    </source>
</reference>
<gene>
    <name evidence="3" type="ORF">QYE76_025444</name>
</gene>
<comment type="caution">
    <text evidence="3">The sequence shown here is derived from an EMBL/GenBank/DDBJ whole genome shotgun (WGS) entry which is preliminary data.</text>
</comment>
<evidence type="ECO:0000313" key="4">
    <source>
        <dbReference type="Proteomes" id="UP001231189"/>
    </source>
</evidence>
<dbReference type="Pfam" id="PF08387">
    <property type="entry name" value="FBD"/>
    <property type="match status" value="1"/>
</dbReference>
<evidence type="ECO:0000313" key="3">
    <source>
        <dbReference type="EMBL" id="KAK1619927.1"/>
    </source>
</evidence>
<dbReference type="InterPro" id="IPR055411">
    <property type="entry name" value="LRR_FXL15/At3g58940/PEG3-like"/>
</dbReference>
<sequence length="174" mass="19701">MVPSVKILGLRVYFAIRDNAKMLPSFLRCFPNVETLHLESKETYQPTGKLSYKFWQEVGPIKCVQSHIKLMVFYGFRGERGELSFLKYFLESAPMLAKLVIVYNKGSFTSLTEANSKVQPLFSAKWASQDCSVLLLESAFQEGEDKWLLNFKTGSDFSTRDPFVCAAALGGCHF</sequence>
<dbReference type="InterPro" id="IPR006566">
    <property type="entry name" value="FBD"/>
</dbReference>
<name>A0AAD8RF75_LOLMU</name>
<dbReference type="InterPro" id="IPR055302">
    <property type="entry name" value="F-box_dom-containing"/>
</dbReference>
<feature type="domain" description="FBD" evidence="1">
    <location>
        <begin position="56"/>
        <end position="101"/>
    </location>
</feature>
<dbReference type="PANTHER" id="PTHR32141:SF59">
    <property type="entry name" value="F-BOX DOMAIN-CONTAINING PROTEIN"/>
    <property type="match status" value="1"/>
</dbReference>
<dbReference type="AlphaFoldDB" id="A0AAD8RF75"/>
<evidence type="ECO:0000259" key="1">
    <source>
        <dbReference type="Pfam" id="PF08387"/>
    </source>
</evidence>
<organism evidence="3 4">
    <name type="scientific">Lolium multiflorum</name>
    <name type="common">Italian ryegrass</name>
    <name type="synonym">Lolium perenne subsp. multiflorum</name>
    <dbReference type="NCBI Taxonomy" id="4521"/>
    <lineage>
        <taxon>Eukaryota</taxon>
        <taxon>Viridiplantae</taxon>
        <taxon>Streptophyta</taxon>
        <taxon>Embryophyta</taxon>
        <taxon>Tracheophyta</taxon>
        <taxon>Spermatophyta</taxon>
        <taxon>Magnoliopsida</taxon>
        <taxon>Liliopsida</taxon>
        <taxon>Poales</taxon>
        <taxon>Poaceae</taxon>
        <taxon>BOP clade</taxon>
        <taxon>Pooideae</taxon>
        <taxon>Poodae</taxon>
        <taxon>Poeae</taxon>
        <taxon>Poeae Chloroplast Group 2 (Poeae type)</taxon>
        <taxon>Loliodinae</taxon>
        <taxon>Loliinae</taxon>
        <taxon>Lolium</taxon>
    </lineage>
</organism>
<dbReference type="EMBL" id="JAUUTY010000006">
    <property type="protein sequence ID" value="KAK1619927.1"/>
    <property type="molecule type" value="Genomic_DNA"/>
</dbReference>
<accession>A0AAD8RF75</accession>
<evidence type="ECO:0000259" key="2">
    <source>
        <dbReference type="Pfam" id="PF24758"/>
    </source>
</evidence>
<dbReference type="Pfam" id="PF24758">
    <property type="entry name" value="LRR_At5g56370"/>
    <property type="match status" value="1"/>
</dbReference>
<protein>
    <recommendedName>
        <fullName evidence="5">FBD domain-containing protein</fullName>
    </recommendedName>
</protein>
<dbReference type="Proteomes" id="UP001231189">
    <property type="component" value="Unassembled WGS sequence"/>
</dbReference>
<dbReference type="PANTHER" id="PTHR32141">
    <property type="match status" value="1"/>
</dbReference>
<evidence type="ECO:0008006" key="5">
    <source>
        <dbReference type="Google" id="ProtNLM"/>
    </source>
</evidence>
<feature type="domain" description="F-box/LRR-repeat protein 15/At3g58940/PEG3-like LRR" evidence="2">
    <location>
        <begin position="1"/>
        <end position="37"/>
    </location>
</feature>